<evidence type="ECO:0000259" key="8">
    <source>
        <dbReference type="SMART" id="SM00833"/>
    </source>
</evidence>
<evidence type="ECO:0000313" key="10">
    <source>
        <dbReference type="Proteomes" id="UP000198406"/>
    </source>
</evidence>
<evidence type="ECO:0000256" key="1">
    <source>
        <dbReference type="ARBA" id="ARBA00022741"/>
    </source>
</evidence>
<evidence type="ECO:0000256" key="7">
    <source>
        <dbReference type="SAM" id="SignalP"/>
    </source>
</evidence>
<comment type="catalytic activity">
    <reaction evidence="5">
        <text>GTP + H2O = GDP + phosphate + H(+)</text>
        <dbReference type="Rhea" id="RHEA:19669"/>
        <dbReference type="ChEBI" id="CHEBI:15377"/>
        <dbReference type="ChEBI" id="CHEBI:15378"/>
        <dbReference type="ChEBI" id="CHEBI:37565"/>
        <dbReference type="ChEBI" id="CHEBI:43474"/>
        <dbReference type="ChEBI" id="CHEBI:58189"/>
    </reaction>
    <physiologicalReaction direction="left-to-right" evidence="5">
        <dbReference type="Rhea" id="RHEA:19670"/>
    </physiologicalReaction>
</comment>
<feature type="signal peptide" evidence="7">
    <location>
        <begin position="1"/>
        <end position="21"/>
    </location>
</feature>
<evidence type="ECO:0000313" key="9">
    <source>
        <dbReference type="EMBL" id="GAX12185.1"/>
    </source>
</evidence>
<dbReference type="PANTHER" id="PTHR43603:SF1">
    <property type="entry name" value="ZINC-REGULATED GTPASE METALLOPROTEIN ACTIVATOR 1"/>
    <property type="match status" value="1"/>
</dbReference>
<evidence type="ECO:0000256" key="2">
    <source>
        <dbReference type="ARBA" id="ARBA00022801"/>
    </source>
</evidence>
<reference evidence="9 10" key="1">
    <citation type="journal article" date="2015" name="Plant Cell">
        <title>Oil accumulation by the oleaginous diatom Fistulifera solaris as revealed by the genome and transcriptome.</title>
        <authorList>
            <person name="Tanaka T."/>
            <person name="Maeda Y."/>
            <person name="Veluchamy A."/>
            <person name="Tanaka M."/>
            <person name="Abida H."/>
            <person name="Marechal E."/>
            <person name="Bowler C."/>
            <person name="Muto M."/>
            <person name="Sunaga Y."/>
            <person name="Tanaka M."/>
            <person name="Yoshino T."/>
            <person name="Taniguchi T."/>
            <person name="Fukuda Y."/>
            <person name="Nemoto M."/>
            <person name="Matsumoto M."/>
            <person name="Wong P.S."/>
            <person name="Aburatani S."/>
            <person name="Fujibuchi W."/>
        </authorList>
    </citation>
    <scope>NUCLEOTIDE SEQUENCE [LARGE SCALE GENOMIC DNA]</scope>
    <source>
        <strain evidence="9 10">JPCC DA0580</strain>
    </source>
</reference>
<dbReference type="InterPro" id="IPR036627">
    <property type="entry name" value="CobW-likC_sf"/>
</dbReference>
<keyword evidence="2" id="KW-0378">Hydrolase</keyword>
<dbReference type="SUPFAM" id="SSF52540">
    <property type="entry name" value="P-loop containing nucleoside triphosphate hydrolases"/>
    <property type="match status" value="1"/>
</dbReference>
<evidence type="ECO:0000256" key="5">
    <source>
        <dbReference type="ARBA" id="ARBA00049117"/>
    </source>
</evidence>
<dbReference type="InterPro" id="IPR003495">
    <property type="entry name" value="CobW/HypB/UreG_nucleotide-bd"/>
</dbReference>
<dbReference type="Proteomes" id="UP000198406">
    <property type="component" value="Unassembled WGS sequence"/>
</dbReference>
<dbReference type="CDD" id="cd03112">
    <property type="entry name" value="CobW-like"/>
    <property type="match status" value="1"/>
</dbReference>
<accession>A0A1Z5JDW6</accession>
<dbReference type="AlphaFoldDB" id="A0A1Z5JDW6"/>
<evidence type="ECO:0000256" key="3">
    <source>
        <dbReference type="ARBA" id="ARBA00023186"/>
    </source>
</evidence>
<dbReference type="EMBL" id="BDSP01000050">
    <property type="protein sequence ID" value="GAX12185.1"/>
    <property type="molecule type" value="Genomic_DNA"/>
</dbReference>
<comment type="caution">
    <text evidence="9">The sequence shown here is derived from an EMBL/GenBank/DDBJ whole genome shotgun (WGS) entry which is preliminary data.</text>
</comment>
<protein>
    <recommendedName>
        <fullName evidence="8">CobW C-terminal domain-containing protein</fullName>
    </recommendedName>
</protein>
<dbReference type="GO" id="GO:0000166">
    <property type="term" value="F:nucleotide binding"/>
    <property type="evidence" value="ECO:0007669"/>
    <property type="project" value="UniProtKB-KW"/>
</dbReference>
<sequence>MTSFKAVGNFLMLLLVSSVLGRNGATAWQSPLSRRVFHRSMPFALSASTESSTTDAAEVKSAKKSVPITLLSGFLGTGKTTTLKHLLENVDGVKIGVIVNDVASVNIDAKLVAGQTIDGMVELQNGCACCSLADELFFSVDNMVNDRELDAIVVELSGVADPMAIKNNWIMAPSFVKEKADVARVVTVIDAASFGTDYMSWDEARERKGWLTPNEEMSPEGNRKVSELLAEQVEAADIILLNKIDLAENEEQVAVAEKVARALNDKAEVRRVQYGVISPSLVISDGSENKMAHDHAHDCKEPDCTDSSHSHSHDHACAEPDCTDSSHSHSHDHACAEPGCTDTSHSHSHAHDTETCNDPTCTEDHSHSHSHTSVDELGIVNFVYKATRPFDPVRLMNVLNKWPVPVKETLDLNILNEGYEIPGEDADVDSPFVGVLRSKGFCWFAPNKWTGANEDAWRHDTAMFWSHAGKSFTLSSAGKWWGTLDKETMKKYFVSNMKEFDRIIAEDFQTEEFGDRRQEIVFIGVNLDEEKIRKTMDDCLLSDDDMEKYRRNLRNYESTLFTK</sequence>
<dbReference type="InParanoid" id="A0A1Z5JDW6"/>
<evidence type="ECO:0000256" key="4">
    <source>
        <dbReference type="ARBA" id="ARBA00034320"/>
    </source>
</evidence>
<dbReference type="SUPFAM" id="SSF90002">
    <property type="entry name" value="Hypothetical protein YjiA, C-terminal domain"/>
    <property type="match status" value="1"/>
</dbReference>
<dbReference type="SMART" id="SM00833">
    <property type="entry name" value="CobW_C"/>
    <property type="match status" value="1"/>
</dbReference>
<dbReference type="GO" id="GO:0016787">
    <property type="term" value="F:hydrolase activity"/>
    <property type="evidence" value="ECO:0007669"/>
    <property type="project" value="UniProtKB-KW"/>
</dbReference>
<evidence type="ECO:0000256" key="6">
    <source>
        <dbReference type="SAM" id="MobiDB-lite"/>
    </source>
</evidence>
<dbReference type="InterPro" id="IPR011629">
    <property type="entry name" value="CobW-like_C"/>
</dbReference>
<feature type="domain" description="CobW C-terminal" evidence="8">
    <location>
        <begin position="379"/>
        <end position="540"/>
    </location>
</feature>
<gene>
    <name evidence="9" type="ORF">FisN_1Hh111</name>
</gene>
<dbReference type="Pfam" id="PF07683">
    <property type="entry name" value="CobW_C"/>
    <property type="match status" value="1"/>
</dbReference>
<dbReference type="InterPro" id="IPR027417">
    <property type="entry name" value="P-loop_NTPase"/>
</dbReference>
<feature type="region of interest" description="Disordered" evidence="6">
    <location>
        <begin position="302"/>
        <end position="353"/>
    </location>
</feature>
<feature type="chain" id="PRO_5013300845" description="CobW C-terminal domain-containing protein" evidence="7">
    <location>
        <begin position="22"/>
        <end position="563"/>
    </location>
</feature>
<dbReference type="PANTHER" id="PTHR43603">
    <property type="entry name" value="COBW DOMAIN-CONTAINING PROTEIN DDB_G0274527"/>
    <property type="match status" value="1"/>
</dbReference>
<keyword evidence="7" id="KW-0732">Signal</keyword>
<name>A0A1Z5JDW6_FISSO</name>
<organism evidence="9 10">
    <name type="scientific">Fistulifera solaris</name>
    <name type="common">Oleaginous diatom</name>
    <dbReference type="NCBI Taxonomy" id="1519565"/>
    <lineage>
        <taxon>Eukaryota</taxon>
        <taxon>Sar</taxon>
        <taxon>Stramenopiles</taxon>
        <taxon>Ochrophyta</taxon>
        <taxon>Bacillariophyta</taxon>
        <taxon>Bacillariophyceae</taxon>
        <taxon>Bacillariophycidae</taxon>
        <taxon>Naviculales</taxon>
        <taxon>Naviculaceae</taxon>
        <taxon>Fistulifera</taxon>
    </lineage>
</organism>
<dbReference type="InterPro" id="IPR051927">
    <property type="entry name" value="Zn_Chap_cDPG_Synth"/>
</dbReference>
<comment type="similarity">
    <text evidence="4">Belongs to the SIMIBI class G3E GTPase family. ZNG1 subfamily.</text>
</comment>
<dbReference type="OrthoDB" id="272672at2759"/>
<keyword evidence="3" id="KW-0143">Chaperone</keyword>
<keyword evidence="10" id="KW-1185">Reference proteome</keyword>
<dbReference type="Gene3D" id="3.40.50.300">
    <property type="entry name" value="P-loop containing nucleotide triphosphate hydrolases"/>
    <property type="match status" value="1"/>
</dbReference>
<dbReference type="Pfam" id="PF02492">
    <property type="entry name" value="cobW"/>
    <property type="match status" value="1"/>
</dbReference>
<proteinExistence type="inferred from homology"/>
<dbReference type="Gene3D" id="3.30.1220.10">
    <property type="entry name" value="CobW-like, C-terminal domain"/>
    <property type="match status" value="1"/>
</dbReference>
<feature type="compositionally biased region" description="Basic and acidic residues" evidence="6">
    <location>
        <begin position="302"/>
        <end position="335"/>
    </location>
</feature>
<keyword evidence="1" id="KW-0547">Nucleotide-binding</keyword>